<comment type="caution">
    <text evidence="7">The sequence shown here is derived from an EMBL/GenBank/DDBJ whole genome shotgun (WGS) entry which is preliminary data.</text>
</comment>
<protein>
    <recommendedName>
        <fullName evidence="3">Lysine N-acyltransferase MbtK</fullName>
    </recommendedName>
    <alternativeName>
        <fullName evidence="5">Mycobactin synthase protein K</fullName>
    </alternativeName>
</protein>
<dbReference type="InterPro" id="IPR000182">
    <property type="entry name" value="GNAT_dom"/>
</dbReference>
<dbReference type="Proteomes" id="UP000568380">
    <property type="component" value="Unassembled WGS sequence"/>
</dbReference>
<dbReference type="GO" id="GO:0016410">
    <property type="term" value="F:N-acyltransferase activity"/>
    <property type="evidence" value="ECO:0007669"/>
    <property type="project" value="TreeGrafter"/>
</dbReference>
<dbReference type="RefSeq" id="WP_221340313.1">
    <property type="nucleotide sequence ID" value="NZ_JACHIN010000003.1"/>
</dbReference>
<accession>A0A7W8EGF1</accession>
<dbReference type="PANTHER" id="PTHR31438">
    <property type="entry name" value="LYSINE N-ACYLTRANSFERASE C17G9.06C-RELATED"/>
    <property type="match status" value="1"/>
</dbReference>
<keyword evidence="8" id="KW-1185">Reference proteome</keyword>
<evidence type="ECO:0000256" key="3">
    <source>
        <dbReference type="ARBA" id="ARBA00020586"/>
    </source>
</evidence>
<sequence length="190" mass="20578">MLKDLIGPPPLPVMGVKWQVTLVDPQAGDAEIVHTWMNEPHVATAWDQAWPLERWSAELGRQLGGDHSRPCLAHLGGAPVAYLEIYRVARDRLAPLYPHRPGDLGVHVAIGAPGDIGRGLGRDLLRTVADGLLAADDSCTRVVAEPNILNSASIRAFTAAGFRRAGEVTMPHKIAALMVRPRDEGDLPTW</sequence>
<evidence type="ECO:0000313" key="7">
    <source>
        <dbReference type="EMBL" id="MBB5077487.1"/>
    </source>
</evidence>
<organism evidence="7 8">
    <name type="scientific">Nonomuraea endophytica</name>
    <dbReference type="NCBI Taxonomy" id="714136"/>
    <lineage>
        <taxon>Bacteria</taxon>
        <taxon>Bacillati</taxon>
        <taxon>Actinomycetota</taxon>
        <taxon>Actinomycetes</taxon>
        <taxon>Streptosporangiales</taxon>
        <taxon>Streptosporangiaceae</taxon>
        <taxon>Nonomuraea</taxon>
    </lineage>
</organism>
<dbReference type="InterPro" id="IPR016181">
    <property type="entry name" value="Acyl_CoA_acyltransferase"/>
</dbReference>
<evidence type="ECO:0000256" key="5">
    <source>
        <dbReference type="ARBA" id="ARBA00031122"/>
    </source>
</evidence>
<dbReference type="SUPFAM" id="SSF55729">
    <property type="entry name" value="Acyl-CoA N-acyltransferases (Nat)"/>
    <property type="match status" value="1"/>
</dbReference>
<evidence type="ECO:0000256" key="4">
    <source>
        <dbReference type="ARBA" id="ARBA00023251"/>
    </source>
</evidence>
<feature type="domain" description="N-acetyltransferase" evidence="6">
    <location>
        <begin position="20"/>
        <end position="183"/>
    </location>
</feature>
<evidence type="ECO:0000259" key="6">
    <source>
        <dbReference type="PROSITE" id="PS51186"/>
    </source>
</evidence>
<proteinExistence type="predicted"/>
<comment type="function">
    <text evidence="1">Acyltransferase required for the direct transfer of medium- to long-chain fatty acyl moieties from a carrier protein (MbtL) on to the epsilon-amino group of lysine residue in the mycobactin core.</text>
</comment>
<reference evidence="7 8" key="1">
    <citation type="submission" date="2020-08" db="EMBL/GenBank/DDBJ databases">
        <title>Genomic Encyclopedia of Type Strains, Phase IV (KMG-IV): sequencing the most valuable type-strain genomes for metagenomic binning, comparative biology and taxonomic classification.</title>
        <authorList>
            <person name="Goeker M."/>
        </authorList>
    </citation>
    <scope>NUCLEOTIDE SEQUENCE [LARGE SCALE GENOMIC DNA]</scope>
    <source>
        <strain evidence="7 8">DSM 45385</strain>
    </source>
</reference>
<dbReference type="AlphaFoldDB" id="A0A7W8EGF1"/>
<keyword evidence="7" id="KW-0808">Transferase</keyword>
<dbReference type="GO" id="GO:0046677">
    <property type="term" value="P:response to antibiotic"/>
    <property type="evidence" value="ECO:0007669"/>
    <property type="project" value="UniProtKB-KW"/>
</dbReference>
<comment type="pathway">
    <text evidence="2">Siderophore biosynthesis; mycobactin biosynthesis.</text>
</comment>
<dbReference type="UniPathway" id="UPA00011"/>
<dbReference type="PROSITE" id="PS51186">
    <property type="entry name" value="GNAT"/>
    <property type="match status" value="1"/>
</dbReference>
<dbReference type="EMBL" id="JACHIN010000003">
    <property type="protein sequence ID" value="MBB5077487.1"/>
    <property type="molecule type" value="Genomic_DNA"/>
</dbReference>
<gene>
    <name evidence="7" type="ORF">HNR40_002960</name>
</gene>
<dbReference type="SMART" id="SM01006">
    <property type="entry name" value="AlcB"/>
    <property type="match status" value="1"/>
</dbReference>
<evidence type="ECO:0000256" key="1">
    <source>
        <dbReference type="ARBA" id="ARBA00003818"/>
    </source>
</evidence>
<keyword evidence="4" id="KW-0046">Antibiotic resistance</keyword>
<dbReference type="Pfam" id="PF13523">
    <property type="entry name" value="Acetyltransf_8"/>
    <property type="match status" value="1"/>
</dbReference>
<name>A0A7W8EGF1_9ACTN</name>
<dbReference type="InterPro" id="IPR019432">
    <property type="entry name" value="Acyltransferase_MbtK/IucB-like"/>
</dbReference>
<dbReference type="GO" id="GO:0019290">
    <property type="term" value="P:siderophore biosynthetic process"/>
    <property type="evidence" value="ECO:0007669"/>
    <property type="project" value="InterPro"/>
</dbReference>
<dbReference type="Gene3D" id="3.40.630.30">
    <property type="match status" value="1"/>
</dbReference>
<dbReference type="PANTHER" id="PTHR31438:SF1">
    <property type="entry name" value="LYSINE N-ACYLTRANSFERASE C17G9.06C-RELATED"/>
    <property type="match status" value="1"/>
</dbReference>
<evidence type="ECO:0000256" key="2">
    <source>
        <dbReference type="ARBA" id="ARBA00005102"/>
    </source>
</evidence>
<evidence type="ECO:0000313" key="8">
    <source>
        <dbReference type="Proteomes" id="UP000568380"/>
    </source>
</evidence>